<dbReference type="InParanoid" id="K2QLZ2"/>
<reference evidence="1 2" key="1">
    <citation type="journal article" date="2012" name="BMC Genomics">
        <title>Tools to kill: Genome of one of the most destructive plant pathogenic fungi Macrophomina phaseolina.</title>
        <authorList>
            <person name="Islam M.S."/>
            <person name="Haque M.S."/>
            <person name="Islam M.M."/>
            <person name="Emdad E.M."/>
            <person name="Halim A."/>
            <person name="Hossen Q.M.M."/>
            <person name="Hossain M.Z."/>
            <person name="Ahmed B."/>
            <person name="Rahim S."/>
            <person name="Rahman M.S."/>
            <person name="Alam M.M."/>
            <person name="Hou S."/>
            <person name="Wan X."/>
            <person name="Saito J.A."/>
            <person name="Alam M."/>
        </authorList>
    </citation>
    <scope>NUCLEOTIDE SEQUENCE [LARGE SCALE GENOMIC DNA]</scope>
    <source>
        <strain evidence="1 2">MS6</strain>
    </source>
</reference>
<proteinExistence type="predicted"/>
<dbReference type="Proteomes" id="UP000007129">
    <property type="component" value="Unassembled WGS sequence"/>
</dbReference>
<comment type="caution">
    <text evidence="1">The sequence shown here is derived from an EMBL/GenBank/DDBJ whole genome shotgun (WGS) entry which is preliminary data.</text>
</comment>
<protein>
    <submittedName>
        <fullName evidence="1">Uncharacterized protein</fullName>
    </submittedName>
</protein>
<dbReference type="AlphaFoldDB" id="K2QLZ2"/>
<dbReference type="VEuPathDB" id="FungiDB:MPH_11918"/>
<dbReference type="EMBL" id="AHHD01000500">
    <property type="protein sequence ID" value="EKG10916.1"/>
    <property type="molecule type" value="Genomic_DNA"/>
</dbReference>
<evidence type="ECO:0000313" key="2">
    <source>
        <dbReference type="Proteomes" id="UP000007129"/>
    </source>
</evidence>
<gene>
    <name evidence="1" type="ORF">MPH_11918</name>
</gene>
<dbReference type="HOGENOM" id="CLU_1759173_0_0_1"/>
<evidence type="ECO:0000313" key="1">
    <source>
        <dbReference type="EMBL" id="EKG10916.1"/>
    </source>
</evidence>
<organism evidence="1 2">
    <name type="scientific">Macrophomina phaseolina (strain MS6)</name>
    <name type="common">Charcoal rot fungus</name>
    <dbReference type="NCBI Taxonomy" id="1126212"/>
    <lineage>
        <taxon>Eukaryota</taxon>
        <taxon>Fungi</taxon>
        <taxon>Dikarya</taxon>
        <taxon>Ascomycota</taxon>
        <taxon>Pezizomycotina</taxon>
        <taxon>Dothideomycetes</taxon>
        <taxon>Dothideomycetes incertae sedis</taxon>
        <taxon>Botryosphaeriales</taxon>
        <taxon>Botryosphaeriaceae</taxon>
        <taxon>Macrophomina</taxon>
    </lineage>
</organism>
<sequence length="148" mass="16102">MESSRCEIVAAILELSLQSVCTEPTSHPPTFKLPVLTRASSTVSLHRAYFLPYNLQPSGRHSILTMPFTLYSSVDEWEASALANAPSQEHQHLAQALKDVLSGVTTPAEGASRIASVVNPSSDPYPLYLWTIMRITSAAEGFSEDVVL</sequence>
<accession>K2QLZ2</accession>
<name>K2QLZ2_MACPH</name>